<evidence type="ECO:0000256" key="1">
    <source>
        <dbReference type="SAM" id="SignalP"/>
    </source>
</evidence>
<accession>A0A926RW53</accession>
<feature type="chain" id="PRO_5039017800" evidence="1">
    <location>
        <begin position="23"/>
        <end position="105"/>
    </location>
</feature>
<feature type="signal peptide" evidence="1">
    <location>
        <begin position="1"/>
        <end position="22"/>
    </location>
</feature>
<name>A0A926RW53_9BACI</name>
<evidence type="ECO:0000313" key="2">
    <source>
        <dbReference type="EMBL" id="MBD1378827.1"/>
    </source>
</evidence>
<sequence length="105" mass="12307">MMKKILIATTLILLSVSPLGNASFAEEYYVKQTDWKSIAMKETKKRYPLAQVLFTQKIWDKTRKNMTVKQYKLTLREGNKDFGVYVTISYHPETEKIKSVQILEE</sequence>
<dbReference type="Gene3D" id="3.10.450.390">
    <property type="entry name" value="Protein of unknown function DUF3889"/>
    <property type="match status" value="1"/>
</dbReference>
<keyword evidence="3" id="KW-1185">Reference proteome</keyword>
<keyword evidence="1" id="KW-0732">Signal</keyword>
<dbReference type="EMBL" id="JACXAI010000001">
    <property type="protein sequence ID" value="MBD1378827.1"/>
    <property type="molecule type" value="Genomic_DNA"/>
</dbReference>
<organism evidence="2 3">
    <name type="scientific">Metabacillus arenae</name>
    <dbReference type="NCBI Taxonomy" id="2771434"/>
    <lineage>
        <taxon>Bacteria</taxon>
        <taxon>Bacillati</taxon>
        <taxon>Bacillota</taxon>
        <taxon>Bacilli</taxon>
        <taxon>Bacillales</taxon>
        <taxon>Bacillaceae</taxon>
        <taxon>Metabacillus</taxon>
    </lineage>
</organism>
<comment type="caution">
    <text evidence="2">The sequence shown here is derived from an EMBL/GenBank/DDBJ whole genome shotgun (WGS) entry which is preliminary data.</text>
</comment>
<dbReference type="RefSeq" id="WP_191154886.1">
    <property type="nucleotide sequence ID" value="NZ_JACXAI010000001.1"/>
</dbReference>
<dbReference type="Pfam" id="PF13028">
    <property type="entry name" value="DUF3889"/>
    <property type="match status" value="1"/>
</dbReference>
<gene>
    <name evidence="2" type="ORF">IC621_01170</name>
</gene>
<dbReference type="Proteomes" id="UP000626844">
    <property type="component" value="Unassembled WGS sequence"/>
</dbReference>
<dbReference type="InterPro" id="IPR024987">
    <property type="entry name" value="DUF3889"/>
</dbReference>
<protein>
    <submittedName>
        <fullName evidence="2">DUF3889 domain-containing protein</fullName>
    </submittedName>
</protein>
<dbReference type="AlphaFoldDB" id="A0A926RW53"/>
<reference evidence="2" key="1">
    <citation type="submission" date="2020-09" db="EMBL/GenBank/DDBJ databases">
        <title>A novel bacterium of genus Bacillus, isolated from South China Sea.</title>
        <authorList>
            <person name="Huang H."/>
            <person name="Mo K."/>
            <person name="Hu Y."/>
        </authorList>
    </citation>
    <scope>NUCLEOTIDE SEQUENCE</scope>
    <source>
        <strain evidence="2">IB182487</strain>
    </source>
</reference>
<proteinExistence type="predicted"/>
<evidence type="ECO:0000313" key="3">
    <source>
        <dbReference type="Proteomes" id="UP000626844"/>
    </source>
</evidence>